<organism evidence="2 3">
    <name type="scientific">Streptomyces buecherae</name>
    <dbReference type="NCBI Taxonomy" id="2763006"/>
    <lineage>
        <taxon>Bacteria</taxon>
        <taxon>Bacillati</taxon>
        <taxon>Actinomycetota</taxon>
        <taxon>Actinomycetes</taxon>
        <taxon>Kitasatosporales</taxon>
        <taxon>Streptomycetaceae</taxon>
        <taxon>Streptomyces</taxon>
    </lineage>
</organism>
<dbReference type="EMBL" id="CP054929">
    <property type="protein sequence ID" value="QKW50417.1"/>
    <property type="molecule type" value="Genomic_DNA"/>
</dbReference>
<evidence type="ECO:0000313" key="2">
    <source>
        <dbReference type="EMBL" id="QKW50417.1"/>
    </source>
</evidence>
<feature type="region of interest" description="Disordered" evidence="1">
    <location>
        <begin position="1"/>
        <end position="515"/>
    </location>
</feature>
<feature type="region of interest" description="Disordered" evidence="1">
    <location>
        <begin position="540"/>
        <end position="588"/>
    </location>
</feature>
<feature type="compositionally biased region" description="Pro residues" evidence="1">
    <location>
        <begin position="125"/>
        <end position="139"/>
    </location>
</feature>
<feature type="compositionally biased region" description="Pro residues" evidence="1">
    <location>
        <begin position="86"/>
        <end position="97"/>
    </location>
</feature>
<dbReference type="AlphaFoldDB" id="A0A7H8N7F8"/>
<protein>
    <submittedName>
        <fullName evidence="2">Uncharacterized protein</fullName>
    </submittedName>
</protein>
<feature type="compositionally biased region" description="Basic and acidic residues" evidence="1">
    <location>
        <begin position="545"/>
        <end position="560"/>
    </location>
</feature>
<dbReference type="Proteomes" id="UP000509303">
    <property type="component" value="Chromosome"/>
</dbReference>
<feature type="compositionally biased region" description="Low complexity" evidence="1">
    <location>
        <begin position="141"/>
        <end position="153"/>
    </location>
</feature>
<reference evidence="2 3" key="1">
    <citation type="submission" date="2020-06" db="EMBL/GenBank/DDBJ databases">
        <title>Genome mining for natural products.</title>
        <authorList>
            <person name="Zhang B."/>
            <person name="Shi J."/>
            <person name="Ge H."/>
        </authorList>
    </citation>
    <scope>NUCLEOTIDE SEQUENCE [LARGE SCALE GENOMIC DNA]</scope>
    <source>
        <strain evidence="2 3">NA00687</strain>
    </source>
</reference>
<gene>
    <name evidence="2" type="ORF">HUT08_13735</name>
</gene>
<feature type="region of interest" description="Disordered" evidence="1">
    <location>
        <begin position="692"/>
        <end position="711"/>
    </location>
</feature>
<feature type="compositionally biased region" description="Gly residues" evidence="1">
    <location>
        <begin position="279"/>
        <end position="298"/>
    </location>
</feature>
<evidence type="ECO:0000256" key="1">
    <source>
        <dbReference type="SAM" id="MobiDB-lite"/>
    </source>
</evidence>
<proteinExistence type="predicted"/>
<feature type="compositionally biased region" description="Low complexity" evidence="1">
    <location>
        <begin position="564"/>
        <end position="585"/>
    </location>
</feature>
<feature type="compositionally biased region" description="Pro residues" evidence="1">
    <location>
        <begin position="61"/>
        <end position="74"/>
    </location>
</feature>
<keyword evidence="3" id="KW-1185">Reference proteome</keyword>
<accession>A0A7H8N7F8</accession>
<name>A0A7H8N7F8_9ACTN</name>
<feature type="compositionally biased region" description="Pro residues" evidence="1">
    <location>
        <begin position="413"/>
        <end position="425"/>
    </location>
</feature>
<feature type="compositionally biased region" description="Polar residues" evidence="1">
    <location>
        <begin position="237"/>
        <end position="249"/>
    </location>
</feature>
<sequence>MTQSGQGNEPQPPAVPPAHEGVVLPSAGLRHGGGQGAPYDWPSPEQAAPAEGQPWGDPWGPDAPRPPQGPPPGAPAGQAGTLMPREPGPGQPLPPAAPAGYGQGPGHDSDATQLIPPVGGSIAGGPPPGALPGPMPGAPLPGGAQPLPAEGAPGPAPAPGYGGPGAPLPAEGGAFPALPPHQAHQPGQRQGYGYPQPQQGYGYPQPGQAAGYPAQQQGYGYPQQGYGYPQPSGQPTGHAQQVDQGQAPRQQPGHAGPYPGQPQRSGQAPGYPDQSGQFGPYGGQAGQAGQPGGNGQPGQSGQPAPYQQPEAQPQTQILRAQPAPPEAGQGGHTQILRPQPPAPAADQGGHTQILRPQPPAPGQQPRSGHRQPQPEPRRPPESPAESTTMLRRPNFDDGPPRPGAGEETQVLPGPIPAAGQPPRPGGAPYGVRPGAPGDRQPPAEFDGLFRADGAADGPDSTQQMPLYQQDPGPQPPQQGPPHGSYGHGHGPGHDGPAGYDGPGAVGYSSDDGGRRRSRRGVVIGAVVAACAVAGLAAGAAMSMGDDDKKDKGDKSTDPGKEVVASESAAPSASPSPTPTKTTDPAEPQAKALDALLKDSGNSRASVIASVNNIKTCKALPKAAADLRSAAQQRNALVTRLGELKLDKIPQNAELTRALTKAWRSSASADNHYAAWADQAAKKKGCVKGKARVTGHTASGNRASGEASAAKKQAADLWNPVARKFRLTERQAAQL</sequence>
<feature type="compositionally biased region" description="Gly residues" evidence="1">
    <location>
        <begin position="485"/>
        <end position="504"/>
    </location>
</feature>
<dbReference type="RefSeq" id="WP_176162153.1">
    <property type="nucleotide sequence ID" value="NZ_CP054929.1"/>
</dbReference>
<feature type="compositionally biased region" description="Low complexity" evidence="1">
    <location>
        <begin position="185"/>
        <end position="235"/>
    </location>
</feature>
<feature type="compositionally biased region" description="Low complexity" evidence="1">
    <location>
        <begin position="299"/>
        <end position="316"/>
    </location>
</feature>
<evidence type="ECO:0000313" key="3">
    <source>
        <dbReference type="Proteomes" id="UP000509303"/>
    </source>
</evidence>